<name>A0AC60Q382_IXOPE</name>
<accession>A0AC60Q382</accession>
<evidence type="ECO:0000313" key="2">
    <source>
        <dbReference type="Proteomes" id="UP000805193"/>
    </source>
</evidence>
<reference evidence="1 2" key="1">
    <citation type="journal article" date="2020" name="Cell">
        <title>Large-Scale Comparative Analyses of Tick Genomes Elucidate Their Genetic Diversity and Vector Capacities.</title>
        <authorList>
            <consortium name="Tick Genome and Microbiome Consortium (TIGMIC)"/>
            <person name="Jia N."/>
            <person name="Wang J."/>
            <person name="Shi W."/>
            <person name="Du L."/>
            <person name="Sun Y."/>
            <person name="Zhan W."/>
            <person name="Jiang J.F."/>
            <person name="Wang Q."/>
            <person name="Zhang B."/>
            <person name="Ji P."/>
            <person name="Bell-Sakyi L."/>
            <person name="Cui X.M."/>
            <person name="Yuan T.T."/>
            <person name="Jiang B.G."/>
            <person name="Yang W.F."/>
            <person name="Lam T.T."/>
            <person name="Chang Q.C."/>
            <person name="Ding S.J."/>
            <person name="Wang X.J."/>
            <person name="Zhu J.G."/>
            <person name="Ruan X.D."/>
            <person name="Zhao L."/>
            <person name="Wei J.T."/>
            <person name="Ye R.Z."/>
            <person name="Que T.C."/>
            <person name="Du C.H."/>
            <person name="Zhou Y.H."/>
            <person name="Cheng J.X."/>
            <person name="Dai P.F."/>
            <person name="Guo W.B."/>
            <person name="Han X.H."/>
            <person name="Huang E.J."/>
            <person name="Li L.F."/>
            <person name="Wei W."/>
            <person name="Gao Y.C."/>
            <person name="Liu J.Z."/>
            <person name="Shao H.Z."/>
            <person name="Wang X."/>
            <person name="Wang C.C."/>
            <person name="Yang T.C."/>
            <person name="Huo Q.B."/>
            <person name="Li W."/>
            <person name="Chen H.Y."/>
            <person name="Chen S.E."/>
            <person name="Zhou L.G."/>
            <person name="Ni X.B."/>
            <person name="Tian J.H."/>
            <person name="Sheng Y."/>
            <person name="Liu T."/>
            <person name="Pan Y.S."/>
            <person name="Xia L.Y."/>
            <person name="Li J."/>
            <person name="Zhao F."/>
            <person name="Cao W.C."/>
        </authorList>
    </citation>
    <scope>NUCLEOTIDE SEQUENCE [LARGE SCALE GENOMIC DNA]</scope>
    <source>
        <strain evidence="1">Iper-2018</strain>
    </source>
</reference>
<feature type="non-terminal residue" evidence="1">
    <location>
        <position position="167"/>
    </location>
</feature>
<evidence type="ECO:0000313" key="1">
    <source>
        <dbReference type="EMBL" id="KAG0427503.1"/>
    </source>
</evidence>
<keyword evidence="2" id="KW-1185">Reference proteome</keyword>
<proteinExistence type="predicted"/>
<sequence length="167" mass="17755">MADGFLPDARTTVLTGAAGGFGYGVQSRRSAITFGDIAVPEAQLKHVDTKQKSIYAQELAVMVFGTEALPSCCLTGSSMKGKLPKEGVKGLIEAELPPCSLGARGCHVTTQTKTRSLINAQDLTHTDRRLLSLCSGHPQGDIRTLIELETVVAGELQASCCSFDFLR</sequence>
<protein>
    <submittedName>
        <fullName evidence="1">Uncharacterized protein</fullName>
    </submittedName>
</protein>
<organism evidence="1 2">
    <name type="scientific">Ixodes persulcatus</name>
    <name type="common">Taiga tick</name>
    <dbReference type="NCBI Taxonomy" id="34615"/>
    <lineage>
        <taxon>Eukaryota</taxon>
        <taxon>Metazoa</taxon>
        <taxon>Ecdysozoa</taxon>
        <taxon>Arthropoda</taxon>
        <taxon>Chelicerata</taxon>
        <taxon>Arachnida</taxon>
        <taxon>Acari</taxon>
        <taxon>Parasitiformes</taxon>
        <taxon>Ixodida</taxon>
        <taxon>Ixodoidea</taxon>
        <taxon>Ixodidae</taxon>
        <taxon>Ixodinae</taxon>
        <taxon>Ixodes</taxon>
    </lineage>
</organism>
<dbReference type="EMBL" id="JABSTQ010009619">
    <property type="protein sequence ID" value="KAG0427503.1"/>
    <property type="molecule type" value="Genomic_DNA"/>
</dbReference>
<dbReference type="Proteomes" id="UP000805193">
    <property type="component" value="Unassembled WGS sequence"/>
</dbReference>
<comment type="caution">
    <text evidence="1">The sequence shown here is derived from an EMBL/GenBank/DDBJ whole genome shotgun (WGS) entry which is preliminary data.</text>
</comment>
<gene>
    <name evidence="1" type="ORF">HPB47_025431</name>
</gene>